<name>A0ABQ9GBX2_9NEOP</name>
<organism evidence="2 3">
    <name type="scientific">Dryococelus australis</name>
    <dbReference type="NCBI Taxonomy" id="614101"/>
    <lineage>
        <taxon>Eukaryota</taxon>
        <taxon>Metazoa</taxon>
        <taxon>Ecdysozoa</taxon>
        <taxon>Arthropoda</taxon>
        <taxon>Hexapoda</taxon>
        <taxon>Insecta</taxon>
        <taxon>Pterygota</taxon>
        <taxon>Neoptera</taxon>
        <taxon>Polyneoptera</taxon>
        <taxon>Phasmatodea</taxon>
        <taxon>Verophasmatodea</taxon>
        <taxon>Anareolatae</taxon>
        <taxon>Phasmatidae</taxon>
        <taxon>Eurycanthinae</taxon>
        <taxon>Dryococelus</taxon>
    </lineage>
</organism>
<sequence length="705" mass="78190">MPLVGWFSRISPVSPALAIRCCSIFTSFHPHWLSRPPNTAYILRTEVMIALEDFTWWQLQIDMKGQSYISGEILNWRRSPGGKTDRAVDPTPQHHILNPASQGPRDNSLGKTSWLVQTSVHVVSLQATTSPVAPLFRMAAAHSSAIHELTIIPLALAAAGGYVVSRSEVWDTSSTSQPRIASTCRHFHSRCHVMRKHISLSPGVFAKKSVNNRTSVAASATHVIRFSRSIDPAISWKTTNNLYLFVPNGIKLAAGIVKQIDKVNLDKISCKKYFYVSIASCSLYREYPRLAIKTLERSPPISTWKSTRISAAQPSRSVDKWYRARAVPVLTLPRAACIYSVASCVRELMRACGYVCERACVCENHLLSRRPLIIPENWGGTQVLRRAQRSLARELMHIHKVLVEFADVNQLSLATVVYNSFSLFEHRTGGLCAVDPCSVRGESRRNGGTERQMKAQMFAWSEGIEVGMDQRRNARADETGDVREIPMTRGIVRHDSYKRKSSGRPHRESNPGAYSKFRRVALRRGAGRPRPAETLFLITDLGGSSTRSEELYIYKLRVLEALGGILHAAAGGAAVRRPDERTAGRGQLSTPDESPSRGRSTTVSQPTKILVGSKTVFRVISSLASSDYRLSPLQAGRAFLSLRTVDNLDNVSLSVSVTTGNTKEETASEHNLKMCVMAERRRVKDGRVMPESHSPNAHDTTANSQ</sequence>
<feature type="region of interest" description="Disordered" evidence="1">
    <location>
        <begin position="495"/>
        <end position="517"/>
    </location>
</feature>
<feature type="region of interest" description="Disordered" evidence="1">
    <location>
        <begin position="81"/>
        <end position="108"/>
    </location>
</feature>
<feature type="compositionally biased region" description="Polar residues" evidence="1">
    <location>
        <begin position="587"/>
        <end position="606"/>
    </location>
</feature>
<evidence type="ECO:0000313" key="2">
    <source>
        <dbReference type="EMBL" id="KAJ8869687.1"/>
    </source>
</evidence>
<accession>A0ABQ9GBX2</accession>
<keyword evidence="3" id="KW-1185">Reference proteome</keyword>
<feature type="region of interest" description="Disordered" evidence="1">
    <location>
        <begin position="685"/>
        <end position="705"/>
    </location>
</feature>
<comment type="caution">
    <text evidence="2">The sequence shown here is derived from an EMBL/GenBank/DDBJ whole genome shotgun (WGS) entry which is preliminary data.</text>
</comment>
<dbReference type="EMBL" id="JARBHB010000013">
    <property type="protein sequence ID" value="KAJ8869687.1"/>
    <property type="molecule type" value="Genomic_DNA"/>
</dbReference>
<feature type="compositionally biased region" description="Polar residues" evidence="1">
    <location>
        <begin position="693"/>
        <end position="705"/>
    </location>
</feature>
<feature type="compositionally biased region" description="Polar residues" evidence="1">
    <location>
        <begin position="99"/>
        <end position="108"/>
    </location>
</feature>
<proteinExistence type="predicted"/>
<protein>
    <submittedName>
        <fullName evidence="2">Uncharacterized protein</fullName>
    </submittedName>
</protein>
<dbReference type="Proteomes" id="UP001159363">
    <property type="component" value="Chromosome 12"/>
</dbReference>
<feature type="region of interest" description="Disordered" evidence="1">
    <location>
        <begin position="570"/>
        <end position="606"/>
    </location>
</feature>
<reference evidence="2 3" key="1">
    <citation type="submission" date="2023-02" db="EMBL/GenBank/DDBJ databases">
        <title>LHISI_Scaffold_Assembly.</title>
        <authorList>
            <person name="Stuart O.P."/>
            <person name="Cleave R."/>
            <person name="Magrath M.J.L."/>
            <person name="Mikheyev A.S."/>
        </authorList>
    </citation>
    <scope>NUCLEOTIDE SEQUENCE [LARGE SCALE GENOMIC DNA]</scope>
    <source>
        <strain evidence="2">Daus_M_001</strain>
        <tissue evidence="2">Leg muscle</tissue>
    </source>
</reference>
<gene>
    <name evidence="2" type="ORF">PR048_028681</name>
</gene>
<evidence type="ECO:0000313" key="3">
    <source>
        <dbReference type="Proteomes" id="UP001159363"/>
    </source>
</evidence>
<evidence type="ECO:0000256" key="1">
    <source>
        <dbReference type="SAM" id="MobiDB-lite"/>
    </source>
</evidence>